<proteinExistence type="predicted"/>
<feature type="transmembrane region" description="Helical" evidence="1">
    <location>
        <begin position="173"/>
        <end position="192"/>
    </location>
</feature>
<keyword evidence="1" id="KW-0472">Membrane</keyword>
<evidence type="ECO:0000313" key="4">
    <source>
        <dbReference type="Proteomes" id="UP000321723"/>
    </source>
</evidence>
<sequence length="245" mass="24506">MTPRTAPDPLAPHVERAWLDAFVVELRLRDVPGDRIGDALAEVDSHCAESGEEAVEAFGDPVAYARSLGLAPLPGADGEVRRVVAGVAAQLVGMVLVPTAVAALARGDRVGVTAGVLVAVLLGLAAAAGLAIGTDRVLRLVLDRPVVAWACLMAACVAVALPAVLWRSTLLELPAGVVAGAGLVALVAGVVVERRALGAPDPVVVPEAAGGTDARPAGRAAVGAAAFLVPAATVVLAAASWFAAR</sequence>
<keyword evidence="1" id="KW-0812">Transmembrane</keyword>
<dbReference type="Pfam" id="PF22564">
    <property type="entry name" value="HAAS"/>
    <property type="match status" value="1"/>
</dbReference>
<reference evidence="3 5" key="2">
    <citation type="submission" date="2020-08" db="EMBL/GenBank/DDBJ databases">
        <title>Sequencing the genomes of 1000 actinobacteria strains.</title>
        <authorList>
            <person name="Klenk H.-P."/>
        </authorList>
    </citation>
    <scope>NUCLEOTIDE SEQUENCE [LARGE SCALE GENOMIC DNA]</scope>
    <source>
        <strain evidence="3 5">DSM 9581</strain>
    </source>
</reference>
<comment type="caution">
    <text evidence="2">The sequence shown here is derived from an EMBL/GenBank/DDBJ whole genome shotgun (WGS) entry which is preliminary data.</text>
</comment>
<accession>A0A511F822</accession>
<evidence type="ECO:0000313" key="2">
    <source>
        <dbReference type="EMBL" id="GEL45373.1"/>
    </source>
</evidence>
<feature type="transmembrane region" description="Helical" evidence="1">
    <location>
        <begin position="146"/>
        <end position="166"/>
    </location>
</feature>
<evidence type="ECO:0000256" key="1">
    <source>
        <dbReference type="SAM" id="Phobius"/>
    </source>
</evidence>
<protein>
    <submittedName>
        <fullName evidence="2">Uncharacterized protein</fullName>
    </submittedName>
</protein>
<gene>
    <name evidence="2" type="ORF">CHO01_04890</name>
    <name evidence="3" type="ORF">HNR08_001934</name>
</gene>
<dbReference type="RefSeq" id="WP_146833045.1">
    <property type="nucleotide sequence ID" value="NZ_BJVQ01000004.1"/>
</dbReference>
<organism evidence="2 4">
    <name type="scientific">Cellulomonas hominis</name>
    <dbReference type="NCBI Taxonomy" id="156981"/>
    <lineage>
        <taxon>Bacteria</taxon>
        <taxon>Bacillati</taxon>
        <taxon>Actinomycetota</taxon>
        <taxon>Actinomycetes</taxon>
        <taxon>Micrococcales</taxon>
        <taxon>Cellulomonadaceae</taxon>
        <taxon>Cellulomonas</taxon>
    </lineage>
</organism>
<keyword evidence="1" id="KW-1133">Transmembrane helix</keyword>
<dbReference type="Proteomes" id="UP000321723">
    <property type="component" value="Unassembled WGS sequence"/>
</dbReference>
<dbReference type="EMBL" id="JACHDN010000001">
    <property type="protein sequence ID" value="MBB5473198.1"/>
    <property type="molecule type" value="Genomic_DNA"/>
</dbReference>
<evidence type="ECO:0000313" key="3">
    <source>
        <dbReference type="EMBL" id="MBB5473198.1"/>
    </source>
</evidence>
<dbReference type="Proteomes" id="UP000564629">
    <property type="component" value="Unassembled WGS sequence"/>
</dbReference>
<dbReference type="EMBL" id="BJVQ01000004">
    <property type="protein sequence ID" value="GEL45373.1"/>
    <property type="molecule type" value="Genomic_DNA"/>
</dbReference>
<feature type="transmembrane region" description="Helical" evidence="1">
    <location>
        <begin position="83"/>
        <end position="105"/>
    </location>
</feature>
<feature type="transmembrane region" description="Helical" evidence="1">
    <location>
        <begin position="220"/>
        <end position="244"/>
    </location>
</feature>
<name>A0A511F822_9CELL</name>
<keyword evidence="4" id="KW-1185">Reference proteome</keyword>
<dbReference type="AlphaFoldDB" id="A0A511F822"/>
<reference evidence="2 4" key="1">
    <citation type="submission" date="2019-07" db="EMBL/GenBank/DDBJ databases">
        <title>Whole genome shotgun sequence of Cellulomonas hominis NBRC 16055.</title>
        <authorList>
            <person name="Hosoyama A."/>
            <person name="Uohara A."/>
            <person name="Ohji S."/>
            <person name="Ichikawa N."/>
        </authorList>
    </citation>
    <scope>NUCLEOTIDE SEQUENCE [LARGE SCALE GENOMIC DNA]</scope>
    <source>
        <strain evidence="2 4">NBRC 16055</strain>
    </source>
</reference>
<dbReference type="OrthoDB" id="5192631at2"/>
<evidence type="ECO:0000313" key="5">
    <source>
        <dbReference type="Proteomes" id="UP000564629"/>
    </source>
</evidence>
<feature type="transmembrane region" description="Helical" evidence="1">
    <location>
        <begin position="112"/>
        <end position="134"/>
    </location>
</feature>